<feature type="domain" description="DUF4145" evidence="1">
    <location>
        <begin position="126"/>
        <end position="207"/>
    </location>
</feature>
<evidence type="ECO:0000313" key="2">
    <source>
        <dbReference type="EMBL" id="PWN06864.1"/>
    </source>
</evidence>
<protein>
    <recommendedName>
        <fullName evidence="1">DUF4145 domain-containing protein</fullName>
    </recommendedName>
</protein>
<dbReference type="AlphaFoldDB" id="A0A316TWD7"/>
<proteinExistence type="predicted"/>
<dbReference type="OrthoDB" id="979709at2"/>
<dbReference type="RefSeq" id="WP_109646207.1">
    <property type="nucleotide sequence ID" value="NZ_QGGB01000005.1"/>
</dbReference>
<reference evidence="2 3" key="1">
    <citation type="submission" date="2018-05" db="EMBL/GenBank/DDBJ databases">
        <title>Rhodohalobacter halophilus gen. nov., sp. nov., a moderately halophilic member of the family Balneolaceae.</title>
        <authorList>
            <person name="Liu Z.-W."/>
        </authorList>
    </citation>
    <scope>NUCLEOTIDE SEQUENCE [LARGE SCALE GENOMIC DNA]</scope>
    <source>
        <strain evidence="2 3">8A47</strain>
    </source>
</reference>
<gene>
    <name evidence="2" type="ORF">DDZ15_06200</name>
</gene>
<name>A0A316TWD7_9BACT</name>
<dbReference type="Pfam" id="PF13643">
    <property type="entry name" value="DUF4145"/>
    <property type="match status" value="1"/>
</dbReference>
<comment type="caution">
    <text evidence="2">The sequence shown here is derived from an EMBL/GenBank/DDBJ whole genome shotgun (WGS) entry which is preliminary data.</text>
</comment>
<sequence>MQLINKSKVKKWSVISGKIKVPKSISTNCPHNDCRAKVTFSVTDLNDDKKRNAVAASANCPDCNRKVHFWTLRDETNTTSKSEHPADIYMYPPASNFYPNPEFIDDIPEPLQRSLISTIDSYNGKNYVATAVGCRRTLEGIFKYLLPKEKRNEVLAKLINYTKEEVDLAAPLSSLSHAIRDGGNLGAHFDMEKEPDENMARQMVELIDYLISYLYVLPKEIEKLEESLAKGK</sequence>
<accession>A0A316TWD7</accession>
<dbReference type="InterPro" id="IPR025285">
    <property type="entry name" value="DUF4145"/>
</dbReference>
<evidence type="ECO:0000313" key="3">
    <source>
        <dbReference type="Proteomes" id="UP000245533"/>
    </source>
</evidence>
<organism evidence="2 3">
    <name type="scientific">Rhodohalobacter mucosus</name>
    <dbReference type="NCBI Taxonomy" id="2079485"/>
    <lineage>
        <taxon>Bacteria</taxon>
        <taxon>Pseudomonadati</taxon>
        <taxon>Balneolota</taxon>
        <taxon>Balneolia</taxon>
        <taxon>Balneolales</taxon>
        <taxon>Balneolaceae</taxon>
        <taxon>Rhodohalobacter</taxon>
    </lineage>
</organism>
<dbReference type="EMBL" id="QGGB01000005">
    <property type="protein sequence ID" value="PWN06864.1"/>
    <property type="molecule type" value="Genomic_DNA"/>
</dbReference>
<keyword evidence="3" id="KW-1185">Reference proteome</keyword>
<dbReference type="Proteomes" id="UP000245533">
    <property type="component" value="Unassembled WGS sequence"/>
</dbReference>
<evidence type="ECO:0000259" key="1">
    <source>
        <dbReference type="Pfam" id="PF13643"/>
    </source>
</evidence>